<evidence type="ECO:0000256" key="1">
    <source>
        <dbReference type="SAM" id="MobiDB-lite"/>
    </source>
</evidence>
<evidence type="ECO:0000256" key="3">
    <source>
        <dbReference type="SAM" id="SignalP"/>
    </source>
</evidence>
<accession>A0AAE7CNN5</accession>
<keyword evidence="3" id="KW-0732">Signal</keyword>
<dbReference type="NCBIfam" id="TIGR01167">
    <property type="entry name" value="LPXTG_anchor"/>
    <property type="match status" value="1"/>
</dbReference>
<evidence type="ECO:0000256" key="2">
    <source>
        <dbReference type="SAM" id="Phobius"/>
    </source>
</evidence>
<dbReference type="NCBIfam" id="NF041528">
    <property type="entry name" value="strep_LAETG"/>
    <property type="match status" value="1"/>
</dbReference>
<name>A0AAE7CNN5_STRAT</name>
<evidence type="ECO:0000313" key="5">
    <source>
        <dbReference type="EMBL" id="QIT46913.1"/>
    </source>
</evidence>
<feature type="chain" id="PRO_5042218043" evidence="3">
    <location>
        <begin position="35"/>
        <end position="241"/>
    </location>
</feature>
<keyword evidence="2" id="KW-0812">Transmembrane</keyword>
<organism evidence="5 7">
    <name type="scientific">Streptomyces antibioticus</name>
    <dbReference type="NCBI Taxonomy" id="1890"/>
    <lineage>
        <taxon>Bacteria</taxon>
        <taxon>Bacillati</taxon>
        <taxon>Actinomycetota</taxon>
        <taxon>Actinomycetes</taxon>
        <taxon>Kitasatosporales</taxon>
        <taxon>Streptomycetaceae</taxon>
        <taxon>Streptomyces</taxon>
    </lineage>
</organism>
<dbReference type="RefSeq" id="WP_078634977.1">
    <property type="nucleotide sequence ID" value="NZ_CM007717.1"/>
</dbReference>
<evidence type="ECO:0000313" key="6">
    <source>
        <dbReference type="Proteomes" id="UP000190306"/>
    </source>
</evidence>
<dbReference type="PROSITE" id="PS51257">
    <property type="entry name" value="PROKAR_LIPOPROTEIN"/>
    <property type="match status" value="1"/>
</dbReference>
<dbReference type="AlphaFoldDB" id="A0AAE7CNN5"/>
<feature type="signal peptide" evidence="3">
    <location>
        <begin position="1"/>
        <end position="34"/>
    </location>
</feature>
<reference evidence="4 6" key="1">
    <citation type="submission" date="2015-07" db="EMBL/GenBank/DDBJ databases">
        <title>Draft Genome Sequence of Streptomyces antibioticus, IMRU 3720 reveals insights in the evolution of actinomycin biosynthetic gene clusters in Streptomyces.</title>
        <authorList>
            <person name="Crnovcic I."/>
            <person name="Ruckert C."/>
            <person name="Kalinowksi J."/>
            <person name="Keller U."/>
        </authorList>
    </citation>
    <scope>NUCLEOTIDE SEQUENCE [LARGE SCALE GENOMIC DNA]</scope>
    <source>
        <strain evidence="4 6">DSM 41481</strain>
    </source>
</reference>
<dbReference type="PROSITE" id="PS51318">
    <property type="entry name" value="TAT"/>
    <property type="match status" value="1"/>
</dbReference>
<dbReference type="Proteomes" id="UP000502504">
    <property type="component" value="Chromosome"/>
</dbReference>
<evidence type="ECO:0000313" key="4">
    <source>
        <dbReference type="EMBL" id="OOQ48776.1"/>
    </source>
</evidence>
<feature type="transmembrane region" description="Helical" evidence="2">
    <location>
        <begin position="213"/>
        <end position="233"/>
    </location>
</feature>
<feature type="compositionally biased region" description="Low complexity" evidence="1">
    <location>
        <begin position="142"/>
        <end position="184"/>
    </location>
</feature>
<dbReference type="Proteomes" id="UP000190306">
    <property type="component" value="Chromosome"/>
</dbReference>
<proteinExistence type="predicted"/>
<keyword evidence="2" id="KW-0472">Membrane</keyword>
<protein>
    <submittedName>
        <fullName evidence="5">LPXTG cell wall anchor domain-containing protein</fullName>
    </submittedName>
</protein>
<reference evidence="5 7" key="2">
    <citation type="submission" date="2020-03" db="EMBL/GenBank/DDBJ databases">
        <title>Is there a link between lipid content and antibiotic production in Streptomyces?</title>
        <authorList>
            <person name="David M."/>
            <person name="Lejeune C."/>
            <person name="Abreu S."/>
            <person name="Thibessard A."/>
            <person name="Leblond P."/>
            <person name="Chaminade P."/>
            <person name="Virolle M.-J."/>
        </authorList>
    </citation>
    <scope>NUCLEOTIDE SEQUENCE [LARGE SCALE GENOMIC DNA]</scope>
    <source>
        <strain evidence="5 7">DSM 41481</strain>
    </source>
</reference>
<dbReference type="EMBL" id="CP050692">
    <property type="protein sequence ID" value="QIT46913.1"/>
    <property type="molecule type" value="Genomic_DNA"/>
</dbReference>
<gene>
    <name evidence="4" type="ORF">AFM16_27625</name>
    <name evidence="5" type="ORF">HCX60_28115</name>
</gene>
<dbReference type="InterPro" id="IPR006311">
    <property type="entry name" value="TAT_signal"/>
</dbReference>
<keyword evidence="2" id="KW-1133">Transmembrane helix</keyword>
<feature type="region of interest" description="Disordered" evidence="1">
    <location>
        <begin position="137"/>
        <end position="204"/>
    </location>
</feature>
<evidence type="ECO:0000313" key="7">
    <source>
        <dbReference type="Proteomes" id="UP000502504"/>
    </source>
</evidence>
<keyword evidence="6" id="KW-1185">Reference proteome</keyword>
<dbReference type="EMBL" id="LHQL01000013">
    <property type="protein sequence ID" value="OOQ48776.1"/>
    <property type="molecule type" value="Genomic_DNA"/>
</dbReference>
<sequence>MSLSRRTAARSVRALGVAAASAALAFGTASSAFACTIGDFSATAACDGDKGVITVTDKDPSGVTAEVTVFLENNNADVRQVGTAQTVKGTAKGATISFAEDWEPNAVYRVHIEAGTKSKKLVSADIDPFLKTPAKACKADDTTTPSTPSSTPSGTPSATPSASPSESADTESPAPSEPSAGGEATPAPAGNDVQPAAQQSNLAETGASSNTGLIVGIAALLVVLGGGAVFFGLRRRGSGDR</sequence>